<dbReference type="AlphaFoldDB" id="A0A0F9Q414"/>
<organism evidence="1">
    <name type="scientific">marine sediment metagenome</name>
    <dbReference type="NCBI Taxonomy" id="412755"/>
    <lineage>
        <taxon>unclassified sequences</taxon>
        <taxon>metagenomes</taxon>
        <taxon>ecological metagenomes</taxon>
    </lineage>
</organism>
<reference evidence="1" key="1">
    <citation type="journal article" date="2015" name="Nature">
        <title>Complex archaea that bridge the gap between prokaryotes and eukaryotes.</title>
        <authorList>
            <person name="Spang A."/>
            <person name="Saw J.H."/>
            <person name="Jorgensen S.L."/>
            <person name="Zaremba-Niedzwiedzka K."/>
            <person name="Martijn J."/>
            <person name="Lind A.E."/>
            <person name="van Eijk R."/>
            <person name="Schleper C."/>
            <person name="Guy L."/>
            <person name="Ettema T.J."/>
        </authorList>
    </citation>
    <scope>NUCLEOTIDE SEQUENCE</scope>
</reference>
<gene>
    <name evidence="1" type="ORF">LCGC14_1140920</name>
</gene>
<dbReference type="EMBL" id="LAZR01005411">
    <property type="protein sequence ID" value="KKN00133.1"/>
    <property type="molecule type" value="Genomic_DNA"/>
</dbReference>
<name>A0A0F9Q414_9ZZZZ</name>
<sequence>MKTMNNPIRHIAGPYEDGMQQCTRCLKILIDHGNAVVMESDQRPLLGFDEGPVCDLGNFKYVEFDPDADAVDCVPMGEGL</sequence>
<proteinExistence type="predicted"/>
<comment type="caution">
    <text evidence="1">The sequence shown here is derived from an EMBL/GenBank/DDBJ whole genome shotgun (WGS) entry which is preliminary data.</text>
</comment>
<evidence type="ECO:0000313" key="1">
    <source>
        <dbReference type="EMBL" id="KKN00133.1"/>
    </source>
</evidence>
<accession>A0A0F9Q414</accession>
<protein>
    <submittedName>
        <fullName evidence="1">Uncharacterized protein</fullName>
    </submittedName>
</protein>